<accession>A0A225DCT1</accession>
<comment type="caution">
    <text evidence="1">The sequence shown here is derived from an EMBL/GenBank/DDBJ whole genome shotgun (WGS) entry which is preliminary data.</text>
</comment>
<keyword evidence="2" id="KW-1185">Reference proteome</keyword>
<dbReference type="Proteomes" id="UP000214646">
    <property type="component" value="Unassembled WGS sequence"/>
</dbReference>
<organism evidence="1 2">
    <name type="scientific">Fimbriiglobus ruber</name>
    <dbReference type="NCBI Taxonomy" id="1908690"/>
    <lineage>
        <taxon>Bacteria</taxon>
        <taxon>Pseudomonadati</taxon>
        <taxon>Planctomycetota</taxon>
        <taxon>Planctomycetia</taxon>
        <taxon>Gemmatales</taxon>
        <taxon>Gemmataceae</taxon>
        <taxon>Fimbriiglobus</taxon>
    </lineage>
</organism>
<gene>
    <name evidence="1" type="ORF">FRUB_09781</name>
</gene>
<evidence type="ECO:0000313" key="2">
    <source>
        <dbReference type="Proteomes" id="UP000214646"/>
    </source>
</evidence>
<reference evidence="2" key="1">
    <citation type="submission" date="2017-06" db="EMBL/GenBank/DDBJ databases">
        <title>Genome analysis of Fimbriiglobus ruber SP5, the first member of the order Planctomycetales with confirmed chitinolytic capability.</title>
        <authorList>
            <person name="Ravin N.V."/>
            <person name="Rakitin A.L."/>
            <person name="Ivanova A.A."/>
            <person name="Beletsky A.V."/>
            <person name="Kulichevskaya I.S."/>
            <person name="Mardanov A.V."/>
            <person name="Dedysh S.N."/>
        </authorList>
    </citation>
    <scope>NUCLEOTIDE SEQUENCE [LARGE SCALE GENOMIC DNA]</scope>
    <source>
        <strain evidence="2">SP5</strain>
    </source>
</reference>
<protein>
    <submittedName>
        <fullName evidence="1">Uncharacterized protein</fullName>
    </submittedName>
</protein>
<sequence>MLQLGELPTSKHRDSSKLILTVEFRRLDGPVLEFVPDKYMERAGRFVLQIEEAQNLPDVPADFMKKEQELKELFPVHLQDIHIALTACYRRAHILLDTPGYREASREAYLLLDAKREQTINEVFAKTKKRKAGKTKKGGK</sequence>
<dbReference type="EMBL" id="NIDE01000019">
    <property type="protein sequence ID" value="OWK34939.1"/>
    <property type="molecule type" value="Genomic_DNA"/>
</dbReference>
<dbReference type="AlphaFoldDB" id="A0A225DCT1"/>
<proteinExistence type="predicted"/>
<name>A0A225DCT1_9BACT</name>
<evidence type="ECO:0000313" key="1">
    <source>
        <dbReference type="EMBL" id="OWK34939.1"/>
    </source>
</evidence>